<evidence type="ECO:0000256" key="1">
    <source>
        <dbReference type="ARBA" id="ARBA00004141"/>
    </source>
</evidence>
<keyword evidence="3 9" id="KW-0812">Transmembrane</keyword>
<feature type="transmembrane region" description="Helical" evidence="9">
    <location>
        <begin position="333"/>
        <end position="357"/>
    </location>
</feature>
<feature type="transmembrane region" description="Helical" evidence="9">
    <location>
        <begin position="189"/>
        <end position="211"/>
    </location>
</feature>
<dbReference type="FunFam" id="1.20.1740.10:FF:000047">
    <property type="entry name" value="Amino acid transporter AVT1A"/>
    <property type="match status" value="1"/>
</dbReference>
<organism evidence="11 12">
    <name type="scientific">Genlisea aurea</name>
    <dbReference type="NCBI Taxonomy" id="192259"/>
    <lineage>
        <taxon>Eukaryota</taxon>
        <taxon>Viridiplantae</taxon>
        <taxon>Streptophyta</taxon>
        <taxon>Embryophyta</taxon>
        <taxon>Tracheophyta</taxon>
        <taxon>Spermatophyta</taxon>
        <taxon>Magnoliopsida</taxon>
        <taxon>eudicotyledons</taxon>
        <taxon>Gunneridae</taxon>
        <taxon>Pentapetalae</taxon>
        <taxon>asterids</taxon>
        <taxon>lamiids</taxon>
        <taxon>Lamiales</taxon>
        <taxon>Lentibulariaceae</taxon>
        <taxon>Genlisea</taxon>
    </lineage>
</organism>
<dbReference type="GO" id="GO:0005774">
    <property type="term" value="C:vacuolar membrane"/>
    <property type="evidence" value="ECO:0007669"/>
    <property type="project" value="TreeGrafter"/>
</dbReference>
<feature type="compositionally biased region" description="Acidic residues" evidence="8">
    <location>
        <begin position="1"/>
        <end position="31"/>
    </location>
</feature>
<reference evidence="11 12" key="1">
    <citation type="journal article" date="2013" name="BMC Genomics">
        <title>The miniature genome of a carnivorous plant Genlisea aurea contains a low number of genes and short non-coding sequences.</title>
        <authorList>
            <person name="Leushkin E.V."/>
            <person name="Sutormin R.A."/>
            <person name="Nabieva E.R."/>
            <person name="Penin A.A."/>
            <person name="Kondrashov A.S."/>
            <person name="Logacheva M.D."/>
        </authorList>
    </citation>
    <scope>NUCLEOTIDE SEQUENCE [LARGE SCALE GENOMIC DNA]</scope>
</reference>
<feature type="region of interest" description="Disordered" evidence="8">
    <location>
        <begin position="88"/>
        <end position="107"/>
    </location>
</feature>
<keyword evidence="4" id="KW-0029">Amino-acid transport</keyword>
<dbReference type="OrthoDB" id="655540at2759"/>
<feature type="non-terminal residue" evidence="11">
    <location>
        <position position="502"/>
    </location>
</feature>
<feature type="transmembrane region" description="Helical" evidence="9">
    <location>
        <begin position="300"/>
        <end position="321"/>
    </location>
</feature>
<evidence type="ECO:0000256" key="3">
    <source>
        <dbReference type="ARBA" id="ARBA00022692"/>
    </source>
</evidence>
<feature type="transmembrane region" description="Helical" evidence="9">
    <location>
        <begin position="474"/>
        <end position="496"/>
    </location>
</feature>
<feature type="transmembrane region" description="Helical" evidence="9">
    <location>
        <begin position="145"/>
        <end position="168"/>
    </location>
</feature>
<keyword evidence="12" id="KW-1185">Reference proteome</keyword>
<dbReference type="EMBL" id="AUSU01008302">
    <property type="protein sequence ID" value="EPS59523.1"/>
    <property type="molecule type" value="Genomic_DNA"/>
</dbReference>
<feature type="compositionally biased region" description="Polar residues" evidence="8">
    <location>
        <begin position="94"/>
        <end position="105"/>
    </location>
</feature>
<protein>
    <recommendedName>
        <fullName evidence="10">Amino acid transporter transmembrane domain-containing protein</fullName>
    </recommendedName>
</protein>
<dbReference type="PANTHER" id="PTHR22950">
    <property type="entry name" value="AMINO ACID TRANSPORTER"/>
    <property type="match status" value="1"/>
</dbReference>
<feature type="transmembrane region" description="Helical" evidence="9">
    <location>
        <begin position="120"/>
        <end position="139"/>
    </location>
</feature>
<feature type="transmembrane region" description="Helical" evidence="9">
    <location>
        <begin position="259"/>
        <end position="280"/>
    </location>
</feature>
<dbReference type="InterPro" id="IPR013057">
    <property type="entry name" value="AA_transpt_TM"/>
</dbReference>
<dbReference type="Gene3D" id="1.20.1740.10">
    <property type="entry name" value="Amino acid/polyamine transporter I"/>
    <property type="match status" value="1"/>
</dbReference>
<feature type="domain" description="Amino acid transporter transmembrane" evidence="10">
    <location>
        <begin position="114"/>
        <end position="495"/>
    </location>
</feature>
<gene>
    <name evidence="11" type="ORF">M569_15281</name>
</gene>
<proteinExistence type="inferred from homology"/>
<feature type="transmembrane region" description="Helical" evidence="9">
    <location>
        <begin position="377"/>
        <end position="398"/>
    </location>
</feature>
<evidence type="ECO:0000259" key="10">
    <source>
        <dbReference type="Pfam" id="PF01490"/>
    </source>
</evidence>
<evidence type="ECO:0000256" key="5">
    <source>
        <dbReference type="ARBA" id="ARBA00022989"/>
    </source>
</evidence>
<dbReference type="Pfam" id="PF01490">
    <property type="entry name" value="Aa_trans"/>
    <property type="match status" value="1"/>
</dbReference>
<comment type="subcellular location">
    <subcellularLocation>
        <location evidence="1">Membrane</location>
        <topology evidence="1">Multi-pass membrane protein</topology>
    </subcellularLocation>
</comment>
<keyword evidence="5 9" id="KW-1133">Transmembrane helix</keyword>
<evidence type="ECO:0000256" key="9">
    <source>
        <dbReference type="SAM" id="Phobius"/>
    </source>
</evidence>
<keyword evidence="2" id="KW-0813">Transport</keyword>
<name>S8DA07_9LAMI</name>
<evidence type="ECO:0000256" key="4">
    <source>
        <dbReference type="ARBA" id="ARBA00022970"/>
    </source>
</evidence>
<feature type="transmembrane region" description="Helical" evidence="9">
    <location>
        <begin position="410"/>
        <end position="434"/>
    </location>
</feature>
<accession>S8DA07</accession>
<comment type="caution">
    <text evidence="11">The sequence shown here is derived from an EMBL/GenBank/DDBJ whole genome shotgun (WGS) entry which is preliminary data.</text>
</comment>
<feature type="non-terminal residue" evidence="11">
    <location>
        <position position="1"/>
    </location>
</feature>
<keyword evidence="6 9" id="KW-0472">Membrane</keyword>
<dbReference type="Proteomes" id="UP000015453">
    <property type="component" value="Unassembled WGS sequence"/>
</dbReference>
<feature type="compositionally biased region" description="Polar residues" evidence="8">
    <location>
        <begin position="33"/>
        <end position="46"/>
    </location>
</feature>
<evidence type="ECO:0000256" key="6">
    <source>
        <dbReference type="ARBA" id="ARBA00023136"/>
    </source>
</evidence>
<dbReference type="AlphaFoldDB" id="S8DA07"/>
<feature type="region of interest" description="Disordered" evidence="8">
    <location>
        <begin position="1"/>
        <end position="46"/>
    </location>
</feature>
<dbReference type="PANTHER" id="PTHR22950:SF701">
    <property type="entry name" value="AMINO ACID TRANSPORTER AVT1A-LIKE"/>
    <property type="match status" value="1"/>
</dbReference>
<evidence type="ECO:0000256" key="7">
    <source>
        <dbReference type="ARBA" id="ARBA00049662"/>
    </source>
</evidence>
<sequence length="502" mass="54870">DGELSEYLMDDGDEKDLEDRGDEEEEDESDNETSPSSVSLASQQWPQSFRETTDIYSIAASPNFGFLRRPIPSPIAASSFSDATPLLEDKSPQIRASSPRNSSLSEEFPTNRGCSFLQTIFNGVNVMAGVGLLSVPYTIKEAGWASVLVLILFGIICCYTATLMRYCFEETQGKMITFPDMAEAAFGKWGRILISVVLYSELYGSCVELITLEGDNLTGIFPGASLTVLGFHLDSNHLFTVLIVFVILPTVLLRDLRLLSYLSAGGVMATVIVVICLLYAGTAEGIGFHHDTRMVNWKGIPFAIGVYGFCYAGHSVFPNVYQSMADKTKFSKAVVICFFICVGIYGSAAVMGFLMFGNETKSQITLNLPSQSFSSKIALWTTVINPIHTFALLMNPVARSLDELLPHHVSNAYWCFAVVRISLVVVCLLVALLIPFFGTVMSLIGSLFSIFMAVIMPASCFLRIVGKRASTLQIMVSWGVVILGAVCAALGTFHSFRQLVQK</sequence>
<evidence type="ECO:0000256" key="8">
    <source>
        <dbReference type="SAM" id="MobiDB-lite"/>
    </source>
</evidence>
<evidence type="ECO:0000313" key="11">
    <source>
        <dbReference type="EMBL" id="EPS59523.1"/>
    </source>
</evidence>
<evidence type="ECO:0000256" key="2">
    <source>
        <dbReference type="ARBA" id="ARBA00022448"/>
    </source>
</evidence>
<feature type="transmembrane region" description="Helical" evidence="9">
    <location>
        <begin position="231"/>
        <end position="252"/>
    </location>
</feature>
<evidence type="ECO:0000313" key="12">
    <source>
        <dbReference type="Proteomes" id="UP000015453"/>
    </source>
</evidence>
<dbReference type="GO" id="GO:0015179">
    <property type="term" value="F:L-amino acid transmembrane transporter activity"/>
    <property type="evidence" value="ECO:0007669"/>
    <property type="project" value="TreeGrafter"/>
</dbReference>
<feature type="transmembrane region" description="Helical" evidence="9">
    <location>
        <begin position="440"/>
        <end position="462"/>
    </location>
</feature>
<comment type="similarity">
    <text evidence="7">Belongs to the amino acid/polyamine transporter 2 family. Amino acid/auxin permease (AAAP) (TC 2.A.18.5) subfamily.</text>
</comment>